<dbReference type="InterPro" id="IPR046529">
    <property type="entry name" value="DUF6594"/>
</dbReference>
<comment type="caution">
    <text evidence="2">The sequence shown here is derived from an EMBL/GenBank/DDBJ whole genome shotgun (WGS) entry which is preliminary data.</text>
</comment>
<evidence type="ECO:0000259" key="1">
    <source>
        <dbReference type="Pfam" id="PF20237"/>
    </source>
</evidence>
<reference evidence="2" key="1">
    <citation type="submission" date="2020-02" db="EMBL/GenBank/DDBJ databases">
        <authorList>
            <person name="Palmer J.M."/>
        </authorList>
    </citation>
    <scope>NUCLEOTIDE SEQUENCE</scope>
    <source>
        <strain evidence="2">EPUS1.4</strain>
        <tissue evidence="2">Thallus</tissue>
    </source>
</reference>
<dbReference type="EMBL" id="JAACFV010000010">
    <property type="protein sequence ID" value="KAF7512686.1"/>
    <property type="molecule type" value="Genomic_DNA"/>
</dbReference>
<keyword evidence="3" id="KW-1185">Reference proteome</keyword>
<dbReference type="PANTHER" id="PTHR34502">
    <property type="entry name" value="DUF6594 DOMAIN-CONTAINING PROTEIN-RELATED"/>
    <property type="match status" value="1"/>
</dbReference>
<feature type="domain" description="DUF6594" evidence="1">
    <location>
        <begin position="17"/>
        <end position="217"/>
    </location>
</feature>
<dbReference type="OrthoDB" id="3533814at2759"/>
<evidence type="ECO:0000313" key="3">
    <source>
        <dbReference type="Proteomes" id="UP000606974"/>
    </source>
</evidence>
<proteinExistence type="predicted"/>
<dbReference type="PANTHER" id="PTHR34502:SF4">
    <property type="entry name" value="DUF6594 DOMAIN-CONTAINING PROTEIN"/>
    <property type="match status" value="1"/>
</dbReference>
<accession>A0A8H7AT51</accession>
<organism evidence="2 3">
    <name type="scientific">Endocarpon pusillum</name>
    <dbReference type="NCBI Taxonomy" id="364733"/>
    <lineage>
        <taxon>Eukaryota</taxon>
        <taxon>Fungi</taxon>
        <taxon>Dikarya</taxon>
        <taxon>Ascomycota</taxon>
        <taxon>Pezizomycotina</taxon>
        <taxon>Eurotiomycetes</taxon>
        <taxon>Chaetothyriomycetidae</taxon>
        <taxon>Verrucariales</taxon>
        <taxon>Verrucariaceae</taxon>
        <taxon>Endocarpon</taxon>
    </lineage>
</organism>
<protein>
    <recommendedName>
        <fullName evidence="1">DUF6594 domain-containing protein</fullName>
    </recommendedName>
</protein>
<dbReference type="AlphaFoldDB" id="A0A8H7AT51"/>
<dbReference type="Proteomes" id="UP000606974">
    <property type="component" value="Unassembled WGS sequence"/>
</dbReference>
<sequence length="263" mass="30421">MQSIENGDMRRHYINGYPSVAAFIARDPDKSTAVYRRFDRLSSRNLLYLQSELVELEAKQDEYDAADLKDNDMRAKQCARSWTDLAQMACERDRERVRMELAQKIRETMKEYRENRLCLRTHNSSKVLTDNYLNSGEALLAEHAILNLRPPNSRTLLALRNWFLELDQEETDRVPKLGGNSAYMLNDASDLVSLRAPVEQDRLTKLLQNYLGILFQARRFSFELSVTLSVLTCENGRSAQQMDLLHTSPSGIYRVWLLSSTPH</sequence>
<gene>
    <name evidence="2" type="ORF">GJ744_000253</name>
</gene>
<dbReference type="Pfam" id="PF20237">
    <property type="entry name" value="DUF6594"/>
    <property type="match status" value="1"/>
</dbReference>
<evidence type="ECO:0000313" key="2">
    <source>
        <dbReference type="EMBL" id="KAF7512686.1"/>
    </source>
</evidence>
<name>A0A8H7AT51_9EURO</name>